<name>A0ABR9RRI4_9ACTN</name>
<dbReference type="Proteomes" id="UP000756387">
    <property type="component" value="Unassembled WGS sequence"/>
</dbReference>
<keyword evidence="2" id="KW-1185">Reference proteome</keyword>
<dbReference type="EMBL" id="JADCSA010000004">
    <property type="protein sequence ID" value="MBE7324179.1"/>
    <property type="molecule type" value="Genomic_DNA"/>
</dbReference>
<organism evidence="1 2">
    <name type="scientific">Nocardioides malaquae</name>
    <dbReference type="NCBI Taxonomy" id="2773426"/>
    <lineage>
        <taxon>Bacteria</taxon>
        <taxon>Bacillati</taxon>
        <taxon>Actinomycetota</taxon>
        <taxon>Actinomycetes</taxon>
        <taxon>Propionibacteriales</taxon>
        <taxon>Nocardioidaceae</taxon>
        <taxon>Nocardioides</taxon>
    </lineage>
</organism>
<protein>
    <submittedName>
        <fullName evidence="1">Uncharacterized protein</fullName>
    </submittedName>
</protein>
<gene>
    <name evidence="1" type="ORF">IEQ44_05900</name>
</gene>
<evidence type="ECO:0000313" key="1">
    <source>
        <dbReference type="EMBL" id="MBE7324179.1"/>
    </source>
</evidence>
<accession>A0ABR9RRI4</accession>
<sequence length="137" mass="14911">MAFEVFKKSSAPVSTVPSVTIQKRGLISLNRAAYELIGSPEAVELLWDSDRRVVGLRATDLANPDAYPARPQSAQSNRGPILVAGSLFTRYIGLDTTEAKRWVPQVEDGILTLDLKVEGQPVSSNRRGTGESARETK</sequence>
<reference evidence="1 2" key="1">
    <citation type="submission" date="2020-10" db="EMBL/GenBank/DDBJ databases">
        <title>Nocardioides sp. isolated from sludge.</title>
        <authorList>
            <person name="Zhang X."/>
        </authorList>
    </citation>
    <scope>NUCLEOTIDE SEQUENCE [LARGE SCALE GENOMIC DNA]</scope>
    <source>
        <strain evidence="1 2">Y6</strain>
    </source>
</reference>
<comment type="caution">
    <text evidence="1">The sequence shown here is derived from an EMBL/GenBank/DDBJ whole genome shotgun (WGS) entry which is preliminary data.</text>
</comment>
<evidence type="ECO:0000313" key="2">
    <source>
        <dbReference type="Proteomes" id="UP000756387"/>
    </source>
</evidence>
<proteinExistence type="predicted"/>